<keyword evidence="1" id="KW-1133">Transmembrane helix</keyword>
<accession>X1IQ09</accession>
<gene>
    <name evidence="2" type="ORF">S03H2_45480</name>
</gene>
<evidence type="ECO:0000313" key="2">
    <source>
        <dbReference type="EMBL" id="GAH71345.1"/>
    </source>
</evidence>
<proteinExistence type="predicted"/>
<keyword evidence="1" id="KW-0472">Membrane</keyword>
<comment type="caution">
    <text evidence="2">The sequence shown here is derived from an EMBL/GenBank/DDBJ whole genome shotgun (WGS) entry which is preliminary data.</text>
</comment>
<dbReference type="AlphaFoldDB" id="X1IQ09"/>
<name>X1IQ09_9ZZZZ</name>
<keyword evidence="1" id="KW-0812">Transmembrane</keyword>
<feature type="non-terminal residue" evidence="2">
    <location>
        <position position="172"/>
    </location>
</feature>
<dbReference type="EMBL" id="BARU01028498">
    <property type="protein sequence ID" value="GAH71345.1"/>
    <property type="molecule type" value="Genomic_DNA"/>
</dbReference>
<evidence type="ECO:0000256" key="1">
    <source>
        <dbReference type="SAM" id="Phobius"/>
    </source>
</evidence>
<reference evidence="2" key="1">
    <citation type="journal article" date="2014" name="Front. Microbiol.">
        <title>High frequency of phylogenetically diverse reductive dehalogenase-homologous genes in deep subseafloor sedimentary metagenomes.</title>
        <authorList>
            <person name="Kawai M."/>
            <person name="Futagami T."/>
            <person name="Toyoda A."/>
            <person name="Takaki Y."/>
            <person name="Nishi S."/>
            <person name="Hori S."/>
            <person name="Arai W."/>
            <person name="Tsubouchi T."/>
            <person name="Morono Y."/>
            <person name="Uchiyama I."/>
            <person name="Ito T."/>
            <person name="Fujiyama A."/>
            <person name="Inagaki F."/>
            <person name="Takami H."/>
        </authorList>
    </citation>
    <scope>NUCLEOTIDE SEQUENCE</scope>
    <source>
        <strain evidence="2">Expedition CK06-06</strain>
    </source>
</reference>
<feature type="transmembrane region" description="Helical" evidence="1">
    <location>
        <begin position="150"/>
        <end position="171"/>
    </location>
</feature>
<feature type="transmembrane region" description="Helical" evidence="1">
    <location>
        <begin position="121"/>
        <end position="138"/>
    </location>
</feature>
<sequence>MKSNKEKICLLLAIAILGGTLGFTLLTYRIQWLAGDEAVFIRITEHLPAYKSYARWWTRDGVTEPEDTDYLPESTFYENVMNTPIWRHPPLANYLAYPAVKLLMSEENVPAIDAGTERLRIIAWTMLAFSMLSAVWLVRKRDKSGNTMLLMMLPLAAGYALFTQVGSNWFYP</sequence>
<protein>
    <submittedName>
        <fullName evidence="2">Uncharacterized protein</fullName>
    </submittedName>
</protein>
<organism evidence="2">
    <name type="scientific">marine sediment metagenome</name>
    <dbReference type="NCBI Taxonomy" id="412755"/>
    <lineage>
        <taxon>unclassified sequences</taxon>
        <taxon>metagenomes</taxon>
        <taxon>ecological metagenomes</taxon>
    </lineage>
</organism>